<dbReference type="EMBL" id="PYVU01000093">
    <property type="protein sequence ID" value="PTB95698.1"/>
    <property type="molecule type" value="Genomic_DNA"/>
</dbReference>
<dbReference type="AlphaFoldDB" id="A0A2T4DPP2"/>
<feature type="transmembrane region" description="Helical" evidence="1">
    <location>
        <begin position="442"/>
        <end position="461"/>
    </location>
</feature>
<comment type="caution">
    <text evidence="2">The sequence shown here is derived from an EMBL/GenBank/DDBJ whole genome shotgun (WGS) entry which is preliminary data.</text>
</comment>
<gene>
    <name evidence="2" type="ORF">C9994_10640</name>
</gene>
<keyword evidence="1" id="KW-0812">Transmembrane</keyword>
<proteinExistence type="predicted"/>
<dbReference type="Proteomes" id="UP000240608">
    <property type="component" value="Unassembled WGS sequence"/>
</dbReference>
<protein>
    <recommendedName>
        <fullName evidence="4">Pentapeptide repeat-containing protein</fullName>
    </recommendedName>
</protein>
<dbReference type="Gene3D" id="2.160.20.80">
    <property type="entry name" value="E3 ubiquitin-protein ligase SopA"/>
    <property type="match status" value="1"/>
</dbReference>
<keyword evidence="1" id="KW-1133">Transmembrane helix</keyword>
<evidence type="ECO:0008006" key="4">
    <source>
        <dbReference type="Google" id="ProtNLM"/>
    </source>
</evidence>
<feature type="transmembrane region" description="Helical" evidence="1">
    <location>
        <begin position="506"/>
        <end position="527"/>
    </location>
</feature>
<evidence type="ECO:0000256" key="1">
    <source>
        <dbReference type="SAM" id="Phobius"/>
    </source>
</evidence>
<sequence length="534" mass="62275">MEDSTEPYITSQEEFEKLIKYSSDIPGITADKIILPNSRTSYTFKDCNINFLKINIYHKGSHHNTKLINCHIDQVEININSDDGYLEIKGETRIGELLFQNSKFHRVKADEQVHLDVLKVIGGSVTLGNFQNLFPNKVRIKDTERAGGEIFGKDFYIENSGNYSNLTLVKQSRQTEKINIKRFTNLRLKLIDIKNDDLVINLDNCDNIEELIIQDSKISSLRVSHSQLKNCNLINVNIRNLELSKCYKLDLKIISTDKSKWSLISDFKWIEETSQESTIIIEKVNFSSLFFSNQIKFSELKLDQVKVSNTLDWQGLILNNASLKNVDLSQCNEILFLRSSLSQTTFTNIQWPSGNKIVKIKKLNLTESWQQREVYRQLKENHIKSSNSLDAKLFDRNELDVYLKLIAKKRGNNIFKGAYWEHIGDYLILASNKYFGGWGHNFWTPLIWLLIIHLFLFSILSSNYNFDFEPWIPVYNAFSWEATKEGLAAYLFFLNPLHRFIINGEVQYSVVDFFIRISSGYFIFYFLRATRKYH</sequence>
<organism evidence="2 3">
    <name type="scientific">Marivirga lumbricoides</name>
    <dbReference type="NCBI Taxonomy" id="1046115"/>
    <lineage>
        <taxon>Bacteria</taxon>
        <taxon>Pseudomonadati</taxon>
        <taxon>Bacteroidota</taxon>
        <taxon>Cytophagia</taxon>
        <taxon>Cytophagales</taxon>
        <taxon>Marivirgaceae</taxon>
        <taxon>Marivirga</taxon>
    </lineage>
</organism>
<keyword evidence="1" id="KW-0472">Membrane</keyword>
<accession>A0A2T4DPP2</accession>
<evidence type="ECO:0000313" key="2">
    <source>
        <dbReference type="EMBL" id="PTB95698.1"/>
    </source>
</evidence>
<evidence type="ECO:0000313" key="3">
    <source>
        <dbReference type="Proteomes" id="UP000240608"/>
    </source>
</evidence>
<dbReference type="SUPFAM" id="SSF141571">
    <property type="entry name" value="Pentapeptide repeat-like"/>
    <property type="match status" value="1"/>
</dbReference>
<reference evidence="2 3" key="1">
    <citation type="submission" date="2018-03" db="EMBL/GenBank/DDBJ databases">
        <title>Cross-interface Injection: A General Nanoliter Liquid Handling Method Applied to Single Cells Genome Amplification Automated Nanoliter Liquid Handling Applied to Single Cell Multiple Displacement Amplification.</title>
        <authorList>
            <person name="Yun J."/>
            <person name="Xu P."/>
            <person name="Xu J."/>
            <person name="Dai X."/>
            <person name="Wang Y."/>
            <person name="Zheng X."/>
            <person name="Cao C."/>
            <person name="Yi Q."/>
            <person name="Zhu Y."/>
            <person name="Wang L."/>
            <person name="Dong Z."/>
            <person name="Huang Y."/>
            <person name="Huang L."/>
            <person name="Du W."/>
        </authorList>
    </citation>
    <scope>NUCLEOTIDE SEQUENCE [LARGE SCALE GENOMIC DNA]</scope>
    <source>
        <strain evidence="2 3">Z-D1-2</strain>
    </source>
</reference>
<name>A0A2T4DPP2_9BACT</name>